<evidence type="ECO:0000313" key="1">
    <source>
        <dbReference type="EMBL" id="VDM29171.1"/>
    </source>
</evidence>
<proteinExistence type="predicted"/>
<accession>A0A3P7F0H8</accession>
<sequence length="68" mass="7739">MVEGRPARVIGFWNTSDILRVGFRQMSCISSPSVASWRMRVYSHSSAVKFNSWRGFFISPKGRLALCI</sequence>
<gene>
    <name evidence="1" type="ORF">TCNE_LOCUS3454</name>
</gene>
<name>A0A3P7F0H8_TOXCA</name>
<dbReference type="AlphaFoldDB" id="A0A3P7F0H8"/>
<organism evidence="1">
    <name type="scientific">Toxocara canis</name>
    <name type="common">Canine roundworm</name>
    <dbReference type="NCBI Taxonomy" id="6265"/>
    <lineage>
        <taxon>Eukaryota</taxon>
        <taxon>Metazoa</taxon>
        <taxon>Ecdysozoa</taxon>
        <taxon>Nematoda</taxon>
        <taxon>Chromadorea</taxon>
        <taxon>Rhabditida</taxon>
        <taxon>Spirurina</taxon>
        <taxon>Ascaridomorpha</taxon>
        <taxon>Ascaridoidea</taxon>
        <taxon>Toxocaridae</taxon>
        <taxon>Toxocara</taxon>
    </lineage>
</organism>
<dbReference type="EMBL" id="UYWY01004438">
    <property type="protein sequence ID" value="VDM29171.1"/>
    <property type="molecule type" value="Genomic_DNA"/>
</dbReference>
<reference evidence="1" key="1">
    <citation type="submission" date="2018-11" db="EMBL/GenBank/DDBJ databases">
        <authorList>
            <consortium name="Pathogen Informatics"/>
        </authorList>
    </citation>
    <scope>NUCLEOTIDE SEQUENCE [LARGE SCALE GENOMIC DNA]</scope>
</reference>
<protein>
    <submittedName>
        <fullName evidence="1">Uncharacterized protein</fullName>
    </submittedName>
</protein>